<dbReference type="EMBL" id="CP059491">
    <property type="protein sequence ID" value="QMS99765.1"/>
    <property type="molecule type" value="Genomic_DNA"/>
</dbReference>
<dbReference type="RefSeq" id="WP_188330229.1">
    <property type="nucleotide sequence ID" value="NZ_CP059491.1"/>
</dbReference>
<evidence type="ECO:0000313" key="2">
    <source>
        <dbReference type="Proteomes" id="UP000515663"/>
    </source>
</evidence>
<proteinExistence type="predicted"/>
<evidence type="ECO:0000313" key="1">
    <source>
        <dbReference type="EMBL" id="QMS99765.1"/>
    </source>
</evidence>
<accession>A0A7D7QM93</accession>
<dbReference type="Proteomes" id="UP000515663">
    <property type="component" value="Chromosome"/>
</dbReference>
<keyword evidence="2" id="KW-1185">Reference proteome</keyword>
<gene>
    <name evidence="1" type="ORF">H1R19_12240</name>
</gene>
<name>A0A7D7QM93_9ACTN</name>
<protein>
    <submittedName>
        <fullName evidence="1">Uncharacterized protein</fullName>
    </submittedName>
</protein>
<dbReference type="AlphaFoldDB" id="A0A7D7QM93"/>
<dbReference type="KEGG" id="gji:H1R19_12240"/>
<reference evidence="2" key="1">
    <citation type="submission" date="2020-07" db="EMBL/GenBank/DDBJ databases">
        <title>novel species isolated from the respiratory tract of Marmot.</title>
        <authorList>
            <person name="Zhang G."/>
        </authorList>
    </citation>
    <scope>NUCLEOTIDE SEQUENCE [LARGE SCALE GENOMIC DNA]</scope>
    <source>
        <strain evidence="2">686</strain>
    </source>
</reference>
<organism evidence="1 2">
    <name type="scientific">Gordonia jinghuaiqii</name>
    <dbReference type="NCBI Taxonomy" id="2758710"/>
    <lineage>
        <taxon>Bacteria</taxon>
        <taxon>Bacillati</taxon>
        <taxon>Actinomycetota</taxon>
        <taxon>Actinomycetes</taxon>
        <taxon>Mycobacteriales</taxon>
        <taxon>Gordoniaceae</taxon>
        <taxon>Gordonia</taxon>
    </lineage>
</organism>
<sequence length="430" mass="45317">MSDELVEVPVWTVVTDAADLPAVFGDKALTANRLAGLRNALAELSETPLTTLEAHPLTESVDRSKGIHLHGVSPLAQQLSQLVAKTPKVVADGGETLYRMVVPAKVAAQVTGGLVKPMASSSVTGGIHSALTGGSKIAAQASFVPVSAGKVAATGAATGSATTAGVAAAGAGALTIAAPLVLMAVAVGVSAHADRQRQKTLERITELLEKLVAENLETEKHSLEACRGAIAKATSIVLDEGRIGITLGLDSAVYAIETAMSRATSRIAKWEKELQAFDHDKVELNHLAKAIPGIETPGSEFYVHVELAQLAIAMKRRVLVLQAVEHAQLSEGNPFERFAAILHAEQRDVEATARRLDAVLLRLSALELDRSHGIRDVMFSSGDVDKLLNTTRRLRELGRTAQLPARQPDVTIDIVQEKDGSVIVFPAIAS</sequence>